<dbReference type="Proteomes" id="UP000199701">
    <property type="component" value="Unassembled WGS sequence"/>
</dbReference>
<name>A0A1I0NRU6_9FIRM</name>
<dbReference type="InterPro" id="IPR024402">
    <property type="entry name" value="DUF2726"/>
</dbReference>
<evidence type="ECO:0000313" key="5">
    <source>
        <dbReference type="Proteomes" id="UP000199701"/>
    </source>
</evidence>
<gene>
    <name evidence="4" type="ORF">SAMN05421659_103323</name>
</gene>
<dbReference type="RefSeq" id="WP_092451583.1">
    <property type="nucleotide sequence ID" value="NZ_FOJI01000003.1"/>
</dbReference>
<keyword evidence="5" id="KW-1185">Reference proteome</keyword>
<evidence type="ECO:0000259" key="1">
    <source>
        <dbReference type="Pfam" id="PF10881"/>
    </source>
</evidence>
<reference evidence="4 5" key="1">
    <citation type="submission" date="2016-10" db="EMBL/GenBank/DDBJ databases">
        <authorList>
            <person name="de Groot N.N."/>
        </authorList>
    </citation>
    <scope>NUCLEOTIDE SEQUENCE [LARGE SCALE GENOMIC DNA]</scope>
    <source>
        <strain evidence="4 5">DSM 9179</strain>
    </source>
</reference>
<evidence type="ECO:0000259" key="3">
    <source>
        <dbReference type="Pfam" id="PF13087"/>
    </source>
</evidence>
<feature type="domain" description="DNA2/NAM7 helicase-like C-terminal" evidence="3">
    <location>
        <begin position="655"/>
        <end position="823"/>
    </location>
</feature>
<dbReference type="CDD" id="cd17934">
    <property type="entry name" value="DEXXQc_Upf1-like"/>
    <property type="match status" value="1"/>
</dbReference>
<feature type="domain" description="DUF2726" evidence="1">
    <location>
        <begin position="920"/>
        <end position="985"/>
    </location>
</feature>
<dbReference type="SUPFAM" id="SSF52540">
    <property type="entry name" value="P-loop containing nucleoside triphosphate hydrolases"/>
    <property type="match status" value="1"/>
</dbReference>
<evidence type="ECO:0000313" key="4">
    <source>
        <dbReference type="EMBL" id="SEW04197.1"/>
    </source>
</evidence>
<dbReference type="InterPro" id="IPR041677">
    <property type="entry name" value="DNA2/NAM7_AAA_11"/>
</dbReference>
<dbReference type="PANTHER" id="PTHR10887">
    <property type="entry name" value="DNA2/NAM7 HELICASE FAMILY"/>
    <property type="match status" value="1"/>
</dbReference>
<dbReference type="GO" id="GO:0004386">
    <property type="term" value="F:helicase activity"/>
    <property type="evidence" value="ECO:0007669"/>
    <property type="project" value="InterPro"/>
</dbReference>
<dbReference type="InterPro" id="IPR041679">
    <property type="entry name" value="DNA2/NAM7-like_C"/>
</dbReference>
<dbReference type="Gene3D" id="3.40.50.300">
    <property type="entry name" value="P-loop containing nucleotide triphosphate hydrolases"/>
    <property type="match status" value="2"/>
</dbReference>
<dbReference type="Pfam" id="PF10881">
    <property type="entry name" value="DUF2726"/>
    <property type="match status" value="1"/>
</dbReference>
<dbReference type="EMBL" id="FOJI01000003">
    <property type="protein sequence ID" value="SEW04197.1"/>
    <property type="molecule type" value="Genomic_DNA"/>
</dbReference>
<feature type="domain" description="DNA2/NAM7 helicase helicase" evidence="2">
    <location>
        <begin position="321"/>
        <end position="630"/>
    </location>
</feature>
<dbReference type="CDD" id="cd18808">
    <property type="entry name" value="SF1_C_Upf1"/>
    <property type="match status" value="1"/>
</dbReference>
<dbReference type="Pfam" id="PF13086">
    <property type="entry name" value="AAA_11"/>
    <property type="match status" value="1"/>
</dbReference>
<protein>
    <recommendedName>
        <fullName evidence="6">Superfamily I DNA and/or RNA helicase</fullName>
    </recommendedName>
</protein>
<organism evidence="4 5">
    <name type="scientific">[Clostridium] fimetarium</name>
    <dbReference type="NCBI Taxonomy" id="99656"/>
    <lineage>
        <taxon>Bacteria</taxon>
        <taxon>Bacillati</taxon>
        <taxon>Bacillota</taxon>
        <taxon>Clostridia</taxon>
        <taxon>Lachnospirales</taxon>
        <taxon>Lachnospiraceae</taxon>
    </lineage>
</organism>
<sequence length="999" mass="115679">MNNITKDIFKAIHEGKWLSIEYRNKKEEVTKYWIGIRELRPASRTLLVDGLHLGENTVLSLSIYIDSIISSSIIDGTYCPVNNVLIEDITYNPEKYQTIFQNIANLKILNYYSECNRMDTTPYKCEYSLLKYFDDESAIGDDFSLSDEQFKYIVKEFSNKNKSRSYSIKKLALNVLSINTKDGLYVLAFRLLNLDVKNRKFVPQKDISVLREFTVEGNKQSIRRFLDAEDYELLNDFETNLELIKDKITQYSRHMNGVDDMPYLIALGYDINLPLEEEYKAIADMYENGTAPKPIQAFFGNYTQRSRAKKDIPIALLNKRVNLDQLLAINNGMKFPITYIQGPPGTGKTNTIINTISTAFFNEKTVLFCSYNNHPIDSVFDALCSLEYEGRNIPFPVIRLGNNEKLKETLKYIKNIYEKCKNIKVYDKTLEKKKDFEIERTEQLRTILALHEESIELKERREALVKLEGSYQHLHFQTELQGEQLAHLNERLKAIGELTDDDAQALLPSDLSQFIMYLYYTSAKYIKSIDEPKHNDLRAILEMDSEEDQVREFNKYLSKGTNLKKFMKIFPIMITTCISAHKLGEPEPYFDMVIMDEASQCNSAVALVSILRGNNLMLVGDPQQLNPVILLSKRDNQILKKRYHITNEYDYIENSIYKTFLACDAVSDEILLHNHYRCNKKIIDFNNKKFYNSKLKIMSASKEEQPLLYVDVKDNTTDYKNTSPAEIQEIIKFAELNKDKEIGVITPFVNQKDRINSALKENNLTNVSCGTVHAFQGDEKEVVIFSLAITDKTTKQTYDWLKCNKELINVATSRAKEKLIIMSADKDLERLHNEKEEDDLYDLVQYTKSNGSSAVASKEQNSRALGIKPYSSETENVFLENLRHALDNVIGSYRKCRVEHEVAINHVFGENLAGSDLFFTGRFDFVVYEKVEKGKEMPILAIELDGHEHSEDEAVMRRDKKKNEICRTHGFELIRVENSYARRYYHIKHILGAYFKSMK</sequence>
<accession>A0A1I0NRU6</accession>
<dbReference type="InterPro" id="IPR047187">
    <property type="entry name" value="SF1_C_Upf1"/>
</dbReference>
<dbReference type="STRING" id="99656.SAMN05421659_103323"/>
<dbReference type="InterPro" id="IPR027417">
    <property type="entry name" value="P-loop_NTPase"/>
</dbReference>
<proteinExistence type="predicted"/>
<dbReference type="Pfam" id="PF13087">
    <property type="entry name" value="AAA_12"/>
    <property type="match status" value="1"/>
</dbReference>
<dbReference type="InterPro" id="IPR045055">
    <property type="entry name" value="DNA2/NAM7-like"/>
</dbReference>
<evidence type="ECO:0000259" key="2">
    <source>
        <dbReference type="Pfam" id="PF13086"/>
    </source>
</evidence>
<evidence type="ECO:0008006" key="6">
    <source>
        <dbReference type="Google" id="ProtNLM"/>
    </source>
</evidence>
<dbReference type="Gene3D" id="3.40.960.10">
    <property type="entry name" value="VSR Endonuclease"/>
    <property type="match status" value="1"/>
</dbReference>
<dbReference type="AlphaFoldDB" id="A0A1I0NRU6"/>
<dbReference type="OrthoDB" id="9757917at2"/>